<dbReference type="RefSeq" id="WP_184312942.1">
    <property type="nucleotide sequence ID" value="NZ_JACHEN010000039.1"/>
</dbReference>
<dbReference type="InterPro" id="IPR004576">
    <property type="entry name" value="Mfd"/>
</dbReference>
<evidence type="ECO:0000256" key="11">
    <source>
        <dbReference type="ARBA" id="ARBA00061399"/>
    </source>
</evidence>
<gene>
    <name evidence="13" type="primary">mfd</name>
    <name evidence="16" type="ORF">HNQ80_004624</name>
</gene>
<keyword evidence="3 13" id="KW-0547">Nucleotide-binding</keyword>
<evidence type="ECO:0000259" key="15">
    <source>
        <dbReference type="PROSITE" id="PS51194"/>
    </source>
</evidence>
<accession>A0A841L2R0</accession>
<keyword evidence="9 13" id="KW-0234">DNA repair</keyword>
<keyword evidence="2 13" id="KW-0963">Cytoplasm</keyword>
<dbReference type="SMART" id="SM00490">
    <property type="entry name" value="HELICc"/>
    <property type="match status" value="1"/>
</dbReference>
<dbReference type="InterPro" id="IPR037235">
    <property type="entry name" value="TRCF-like_C_D7"/>
</dbReference>
<dbReference type="SUPFAM" id="SSF52540">
    <property type="entry name" value="P-loop containing nucleoside triphosphate hydrolases"/>
    <property type="match status" value="4"/>
</dbReference>
<dbReference type="SUPFAM" id="SSF143517">
    <property type="entry name" value="TRCF domain-like"/>
    <property type="match status" value="1"/>
</dbReference>
<feature type="domain" description="Helicase C-terminal" evidence="15">
    <location>
        <begin position="810"/>
        <end position="976"/>
    </location>
</feature>
<dbReference type="Gene3D" id="3.40.50.11180">
    <property type="match status" value="1"/>
</dbReference>
<dbReference type="HAMAP" id="MF_00969">
    <property type="entry name" value="TRCF"/>
    <property type="match status" value="1"/>
</dbReference>
<dbReference type="EMBL" id="JACHEN010000039">
    <property type="protein sequence ID" value="MBB6218460.1"/>
    <property type="molecule type" value="Genomic_DNA"/>
</dbReference>
<dbReference type="Pfam" id="PF02559">
    <property type="entry name" value="CarD_TRCF_RID"/>
    <property type="match status" value="1"/>
</dbReference>
<comment type="caution">
    <text evidence="16">The sequence shown here is derived from an EMBL/GenBank/DDBJ whole genome shotgun (WGS) entry which is preliminary data.</text>
</comment>
<feature type="domain" description="Helicase ATP-binding" evidence="14">
    <location>
        <begin position="640"/>
        <end position="801"/>
    </location>
</feature>
<dbReference type="SMART" id="SM00982">
    <property type="entry name" value="TRCF"/>
    <property type="match status" value="1"/>
</dbReference>
<dbReference type="PROSITE" id="PS51194">
    <property type="entry name" value="HELICASE_CTER"/>
    <property type="match status" value="1"/>
</dbReference>
<dbReference type="InterPro" id="IPR011545">
    <property type="entry name" value="DEAD/DEAH_box_helicase_dom"/>
</dbReference>
<evidence type="ECO:0000256" key="10">
    <source>
        <dbReference type="ARBA" id="ARBA00061104"/>
    </source>
</evidence>
<dbReference type="FunFam" id="3.40.50.300:FF:000546">
    <property type="entry name" value="Transcription-repair-coupling factor"/>
    <property type="match status" value="1"/>
</dbReference>
<organism evidence="16 17">
    <name type="scientific">Anaerosolibacter carboniphilus</name>
    <dbReference type="NCBI Taxonomy" id="1417629"/>
    <lineage>
        <taxon>Bacteria</taxon>
        <taxon>Bacillati</taxon>
        <taxon>Bacillota</taxon>
        <taxon>Clostridia</taxon>
        <taxon>Peptostreptococcales</taxon>
        <taxon>Thermotaleaceae</taxon>
        <taxon>Anaerosolibacter</taxon>
    </lineage>
</organism>
<evidence type="ECO:0000256" key="7">
    <source>
        <dbReference type="ARBA" id="ARBA00022840"/>
    </source>
</evidence>
<dbReference type="GO" id="GO:0016787">
    <property type="term" value="F:hydrolase activity"/>
    <property type="evidence" value="ECO:0007669"/>
    <property type="project" value="UniProtKB-KW"/>
</dbReference>
<keyword evidence="5 13" id="KW-0378">Hydrolase</keyword>
<evidence type="ECO:0000256" key="4">
    <source>
        <dbReference type="ARBA" id="ARBA00022763"/>
    </source>
</evidence>
<dbReference type="CDD" id="cd18810">
    <property type="entry name" value="SF2_C_TRCF"/>
    <property type="match status" value="1"/>
</dbReference>
<evidence type="ECO:0000256" key="6">
    <source>
        <dbReference type="ARBA" id="ARBA00022806"/>
    </source>
</evidence>
<comment type="function">
    <text evidence="13">Couples transcription and DNA repair by recognizing RNA polymerase (RNAP) stalled at DNA lesions. Mediates ATP-dependent release of RNAP and its truncated transcript from the DNA, and recruitment of nucleotide excision repair machinery to the damaged site.</text>
</comment>
<evidence type="ECO:0000256" key="9">
    <source>
        <dbReference type="ARBA" id="ARBA00023204"/>
    </source>
</evidence>
<dbReference type="InterPro" id="IPR027417">
    <property type="entry name" value="P-loop_NTPase"/>
</dbReference>
<dbReference type="InterPro" id="IPR014001">
    <property type="entry name" value="Helicase_ATP-bd"/>
</dbReference>
<evidence type="ECO:0000256" key="8">
    <source>
        <dbReference type="ARBA" id="ARBA00023125"/>
    </source>
</evidence>
<keyword evidence="6 16" id="KW-0347">Helicase</keyword>
<dbReference type="SMART" id="SM00487">
    <property type="entry name" value="DEXDc"/>
    <property type="match status" value="1"/>
</dbReference>
<dbReference type="Pfam" id="PF00270">
    <property type="entry name" value="DEAD"/>
    <property type="match status" value="1"/>
</dbReference>
<dbReference type="SUPFAM" id="SSF141259">
    <property type="entry name" value="CarD-like"/>
    <property type="match status" value="1"/>
</dbReference>
<proteinExistence type="inferred from homology"/>
<evidence type="ECO:0000256" key="2">
    <source>
        <dbReference type="ARBA" id="ARBA00022490"/>
    </source>
</evidence>
<dbReference type="GO" id="GO:0000716">
    <property type="term" value="P:transcription-coupled nucleotide-excision repair, DNA damage recognition"/>
    <property type="evidence" value="ECO:0007669"/>
    <property type="project" value="UniProtKB-UniRule"/>
</dbReference>
<protein>
    <recommendedName>
        <fullName evidence="12 13">Transcription-repair-coupling factor</fullName>
        <shortName evidence="13">TRCF</shortName>
        <ecNumber evidence="13">3.6.4.-</ecNumber>
    </recommendedName>
</protein>
<dbReference type="GO" id="GO:0005737">
    <property type="term" value="C:cytoplasm"/>
    <property type="evidence" value="ECO:0007669"/>
    <property type="project" value="UniProtKB-SubCell"/>
</dbReference>
<dbReference type="Pfam" id="PF00271">
    <property type="entry name" value="Helicase_C"/>
    <property type="match status" value="1"/>
</dbReference>
<name>A0A841L2R0_9FIRM</name>
<dbReference type="InterPro" id="IPR005118">
    <property type="entry name" value="TRCF_C"/>
</dbReference>
<keyword evidence="17" id="KW-1185">Reference proteome</keyword>
<dbReference type="PROSITE" id="PS51192">
    <property type="entry name" value="HELICASE_ATP_BIND_1"/>
    <property type="match status" value="1"/>
</dbReference>
<dbReference type="AlphaFoldDB" id="A0A841L2R0"/>
<dbReference type="Pfam" id="PF17757">
    <property type="entry name" value="UvrB_inter"/>
    <property type="match status" value="1"/>
</dbReference>
<dbReference type="InterPro" id="IPR041471">
    <property type="entry name" value="UvrB_inter"/>
</dbReference>
<evidence type="ECO:0000256" key="3">
    <source>
        <dbReference type="ARBA" id="ARBA00022741"/>
    </source>
</evidence>
<dbReference type="InterPro" id="IPR047112">
    <property type="entry name" value="RecG/Mfd"/>
</dbReference>
<dbReference type="InterPro" id="IPR001650">
    <property type="entry name" value="Helicase_C-like"/>
</dbReference>
<dbReference type="SMART" id="SM01058">
    <property type="entry name" value="CarD_TRCF"/>
    <property type="match status" value="1"/>
</dbReference>
<dbReference type="Pfam" id="PF03461">
    <property type="entry name" value="TRCF"/>
    <property type="match status" value="1"/>
</dbReference>
<evidence type="ECO:0000256" key="5">
    <source>
        <dbReference type="ARBA" id="ARBA00022801"/>
    </source>
</evidence>
<dbReference type="Gene3D" id="3.30.2060.10">
    <property type="entry name" value="Penicillin-binding protein 1b domain"/>
    <property type="match status" value="1"/>
</dbReference>
<keyword evidence="4 13" id="KW-0227">DNA damage</keyword>
<dbReference type="InterPro" id="IPR036101">
    <property type="entry name" value="CarD-like/TRCF_RID_sf"/>
</dbReference>
<keyword evidence="8 13" id="KW-0238">DNA-binding</keyword>
<dbReference type="NCBIfam" id="TIGR00580">
    <property type="entry name" value="mfd"/>
    <property type="match status" value="1"/>
</dbReference>
<dbReference type="Gene3D" id="3.90.1150.50">
    <property type="entry name" value="Transcription-repair-coupling factor, D7 domain"/>
    <property type="match status" value="1"/>
</dbReference>
<evidence type="ECO:0000313" key="16">
    <source>
        <dbReference type="EMBL" id="MBB6218460.1"/>
    </source>
</evidence>
<sequence>MTEHIFIEGLKNLKEFGALRDSIEKGLNPSAVHGLVEAQISHIISALNQIENRQCLILTYNELQARKIYDDLKCFLRKGIYLYPSSEVRLYHVDASSHQTAEERIRVMMGVGEHNACVVVTSVESLLNRLVPRGVFEEYSFSMNFGETIVIDEVIRKFLALGYERMDLVEAKGQFAIRGGIIDFFPISAELPYRIELFDDEIDSIRSFDLESQLSIDKVKTVFIGPAQEMIVDEAKKMAAIHRLQEERKHLPKKIKGKVREYLEENIRRSIEEIENSHVGRGWENYITYFYENTCSLLDYFAKNALVFVDEPSRVREKAELAYTEFEETYKDKLEKGEVLPGQASLLFHYDEIVMMLHDRQVFTLTSLPKNNPDFPPKNIINFSSRMAQSFHGKMDIFIEEVKRWKYKGYKTILLCGSMERAKYLEGTLRNHQVEAILIENGNHDILSGQTFILQGSLAKGFEYHGNRFLVVTEQEIFGTVKKKKAPSKKKDARPIKSFMDLNLGDYVVHENHGIGKYVGIEQLKVQGAKKDYLHIKYSDGGSLYVPIEQMDLVQKYIGSDGASPKLNKLGGVEWKKAKAKVKGAIEDMAKDLLALYAERQMTRGHAFAHDTPWQSQFEDAFPYEETPDQLKCISEIKKDMETSIPMDRLLCGDVGYGKTEVAIRAAFKCVMEGKQAAILVPTTILAQQHYNTLVQRFAEFPVSIDMLSRFRTDSQQDEIIEKLRQGNLDVVVGTHRLISKDVQFKDLGLLIIDEEQRFGVKHKEALKQLKKHVDVLTLTATPIPRTLHMSLIGLRDMSIIEDPPEERYPIQTYVMEHNDEIIREAIMRELHRGGQVYFVFNRVKGIQQMANKLRKLLPEARIAIGHGQMSERELENVMIDFMNGEFDVLVCTTIIETGLDISNVNTIIIHDADKMGLSQLYQLRGRVGRTNRLAYAYLTYQKDKVLTEVAEKRLKAIKEFTEFGSGFKIAMRDLEIRGAGNLIGGEQHGHMATIGYDLYCKLLEDTIREMKGEALIRPVETTIEISVNAFIPEQYISNESHKLEIYKKIASLRGKQDADDIEEEIEDRFGEIPESVTNLISISYIKSMAQQLGMISIIEGDTFVKFQFDDGGRIHPEMIAGMIDSYRDRIQVHGSVTPYIRLKYSSQENKLKEMRGFLEKISGFHRN</sequence>
<reference evidence="16 17" key="1">
    <citation type="submission" date="2020-08" db="EMBL/GenBank/DDBJ databases">
        <title>Genomic Encyclopedia of Type Strains, Phase IV (KMG-IV): sequencing the most valuable type-strain genomes for metagenomic binning, comparative biology and taxonomic classification.</title>
        <authorList>
            <person name="Goeker M."/>
        </authorList>
    </citation>
    <scope>NUCLEOTIDE SEQUENCE [LARGE SCALE GENOMIC DNA]</scope>
    <source>
        <strain evidence="16 17">DSM 103526</strain>
    </source>
</reference>
<evidence type="ECO:0000259" key="14">
    <source>
        <dbReference type="PROSITE" id="PS51192"/>
    </source>
</evidence>
<dbReference type="GO" id="GO:0006355">
    <property type="term" value="P:regulation of DNA-templated transcription"/>
    <property type="evidence" value="ECO:0007669"/>
    <property type="project" value="UniProtKB-UniRule"/>
</dbReference>
<dbReference type="CDD" id="cd17991">
    <property type="entry name" value="DEXHc_TRCF"/>
    <property type="match status" value="1"/>
</dbReference>
<dbReference type="EC" id="3.6.4.-" evidence="13"/>
<comment type="similarity">
    <text evidence="10 13">In the N-terminal section; belongs to the UvrB family.</text>
</comment>
<dbReference type="Gene3D" id="2.40.10.170">
    <property type="match status" value="1"/>
</dbReference>
<evidence type="ECO:0000256" key="12">
    <source>
        <dbReference type="ARBA" id="ARBA00070128"/>
    </source>
</evidence>
<comment type="subcellular location">
    <subcellularLocation>
        <location evidence="1 13">Cytoplasm</location>
    </subcellularLocation>
</comment>
<keyword evidence="7 13" id="KW-0067">ATP-binding</keyword>
<dbReference type="PANTHER" id="PTHR47964">
    <property type="entry name" value="ATP-DEPENDENT DNA HELICASE HOMOLOG RECG, CHLOROPLASTIC"/>
    <property type="match status" value="1"/>
</dbReference>
<evidence type="ECO:0000313" key="17">
    <source>
        <dbReference type="Proteomes" id="UP000579281"/>
    </source>
</evidence>
<evidence type="ECO:0000256" key="1">
    <source>
        <dbReference type="ARBA" id="ARBA00004496"/>
    </source>
</evidence>
<comment type="similarity">
    <text evidence="11 13">In the C-terminal section; belongs to the helicase family. RecG subfamily.</text>
</comment>
<dbReference type="Gene3D" id="3.40.50.300">
    <property type="entry name" value="P-loop containing nucleotide triphosphate hydrolases"/>
    <property type="match status" value="2"/>
</dbReference>
<dbReference type="Proteomes" id="UP000579281">
    <property type="component" value="Unassembled WGS sequence"/>
</dbReference>
<evidence type="ECO:0000256" key="13">
    <source>
        <dbReference type="HAMAP-Rule" id="MF_00969"/>
    </source>
</evidence>
<dbReference type="PANTHER" id="PTHR47964:SF1">
    <property type="entry name" value="ATP-DEPENDENT DNA HELICASE HOMOLOG RECG, CHLOROPLASTIC"/>
    <property type="match status" value="1"/>
</dbReference>
<dbReference type="GO" id="GO:0003684">
    <property type="term" value="F:damaged DNA binding"/>
    <property type="evidence" value="ECO:0007669"/>
    <property type="project" value="InterPro"/>
</dbReference>
<dbReference type="InterPro" id="IPR003711">
    <property type="entry name" value="CarD-like/TRCF_RID"/>
</dbReference>
<dbReference type="GO" id="GO:0005524">
    <property type="term" value="F:ATP binding"/>
    <property type="evidence" value="ECO:0007669"/>
    <property type="project" value="UniProtKB-UniRule"/>
</dbReference>
<dbReference type="GO" id="GO:0003678">
    <property type="term" value="F:DNA helicase activity"/>
    <property type="evidence" value="ECO:0007669"/>
    <property type="project" value="TreeGrafter"/>
</dbReference>